<name>A0A6J4TEN5_9ACTN</name>
<sequence>GPRGANSHPRAAPCRRAATDPRRTGAAAGRATRALALHALARDAQHELRAADRALAVAQAALAPAAEDRRAVLRLPSGHDRDRQGRAAAPGALVVDRPRQQDPRARGRGPDRGQDRARPGVHDLRLPARLDRPRVHRRRPRDADRLRPRRRRAGSAGPRAGHLQARRARRPQRMDRLRRLDPARHDGRRQLRARHLDGRHEGRARQRRRRGRSGAGAADAQDAALAALGM</sequence>
<feature type="compositionally biased region" description="Basic and acidic residues" evidence="1">
    <location>
        <begin position="96"/>
        <end position="133"/>
    </location>
</feature>
<dbReference type="EMBL" id="CADCVQ010000141">
    <property type="protein sequence ID" value="CAA9520649.1"/>
    <property type="molecule type" value="Genomic_DNA"/>
</dbReference>
<gene>
    <name evidence="2" type="ORF">AVDCRST_MAG67-3348</name>
</gene>
<feature type="non-terminal residue" evidence="2">
    <location>
        <position position="1"/>
    </location>
</feature>
<reference evidence="2" key="1">
    <citation type="submission" date="2020-02" db="EMBL/GenBank/DDBJ databases">
        <authorList>
            <person name="Meier V. D."/>
        </authorList>
    </citation>
    <scope>NUCLEOTIDE SEQUENCE</scope>
    <source>
        <strain evidence="2">AVDCRST_MAG67</strain>
    </source>
</reference>
<feature type="compositionally biased region" description="Basic and acidic residues" evidence="1">
    <location>
        <begin position="172"/>
        <end position="204"/>
    </location>
</feature>
<evidence type="ECO:0000256" key="1">
    <source>
        <dbReference type="SAM" id="MobiDB-lite"/>
    </source>
</evidence>
<feature type="non-terminal residue" evidence="2">
    <location>
        <position position="230"/>
    </location>
</feature>
<protein>
    <submittedName>
        <fullName evidence="2">Uncharacterized protein</fullName>
    </submittedName>
</protein>
<proteinExistence type="predicted"/>
<feature type="compositionally biased region" description="Basic and acidic residues" evidence="1">
    <location>
        <begin position="75"/>
        <end position="85"/>
    </location>
</feature>
<organism evidence="2">
    <name type="scientific">uncultured Solirubrobacteraceae bacterium</name>
    <dbReference type="NCBI Taxonomy" id="1162706"/>
    <lineage>
        <taxon>Bacteria</taxon>
        <taxon>Bacillati</taxon>
        <taxon>Actinomycetota</taxon>
        <taxon>Thermoleophilia</taxon>
        <taxon>Solirubrobacterales</taxon>
        <taxon>Solirubrobacteraceae</taxon>
        <taxon>environmental samples</taxon>
    </lineage>
</organism>
<feature type="region of interest" description="Disordered" evidence="1">
    <location>
        <begin position="1"/>
        <end position="30"/>
    </location>
</feature>
<accession>A0A6J4TEN5</accession>
<evidence type="ECO:0000313" key="2">
    <source>
        <dbReference type="EMBL" id="CAA9520649.1"/>
    </source>
</evidence>
<feature type="region of interest" description="Disordered" evidence="1">
    <location>
        <begin position="75"/>
        <end position="220"/>
    </location>
</feature>
<dbReference type="AlphaFoldDB" id="A0A6J4TEN5"/>